<dbReference type="PANTHER" id="PTHR23291">
    <property type="entry name" value="BAX INHIBITOR-RELATED"/>
    <property type="match status" value="1"/>
</dbReference>
<evidence type="ECO:0000256" key="5">
    <source>
        <dbReference type="ARBA" id="ARBA00023136"/>
    </source>
</evidence>
<comment type="caution">
    <text evidence="7">The sequence shown here is derived from an EMBL/GenBank/DDBJ whole genome shotgun (WGS) entry which is preliminary data.</text>
</comment>
<feature type="transmembrane region" description="Helical" evidence="6">
    <location>
        <begin position="87"/>
        <end position="111"/>
    </location>
</feature>
<feature type="transmembrane region" description="Helical" evidence="6">
    <location>
        <begin position="172"/>
        <end position="188"/>
    </location>
</feature>
<feature type="transmembrane region" description="Helical" evidence="6">
    <location>
        <begin position="208"/>
        <end position="231"/>
    </location>
</feature>
<name>A0ABT4A5L7_9BACT</name>
<dbReference type="InterPro" id="IPR006214">
    <property type="entry name" value="Bax_inhibitor_1-related"/>
</dbReference>
<comment type="subcellular location">
    <subcellularLocation>
        <location evidence="1">Membrane</location>
        <topology evidence="1">Multi-pass membrane protein</topology>
    </subcellularLocation>
</comment>
<evidence type="ECO:0000256" key="1">
    <source>
        <dbReference type="ARBA" id="ARBA00004141"/>
    </source>
</evidence>
<dbReference type="Pfam" id="PF01027">
    <property type="entry name" value="Bax1-I"/>
    <property type="match status" value="1"/>
</dbReference>
<accession>A0ABT4A5L7</accession>
<organism evidence="7 8">
    <name type="scientific">Archangium lansingense</name>
    <dbReference type="NCBI Taxonomy" id="2995310"/>
    <lineage>
        <taxon>Bacteria</taxon>
        <taxon>Pseudomonadati</taxon>
        <taxon>Myxococcota</taxon>
        <taxon>Myxococcia</taxon>
        <taxon>Myxococcales</taxon>
        <taxon>Cystobacterineae</taxon>
        <taxon>Archangiaceae</taxon>
        <taxon>Archangium</taxon>
    </lineage>
</organism>
<dbReference type="PANTHER" id="PTHR23291:SF50">
    <property type="entry name" value="PROTEIN LIFEGUARD 4"/>
    <property type="match status" value="1"/>
</dbReference>
<evidence type="ECO:0000313" key="7">
    <source>
        <dbReference type="EMBL" id="MCY1076915.1"/>
    </source>
</evidence>
<keyword evidence="4 6" id="KW-1133">Transmembrane helix</keyword>
<sequence>MAWESPGFRMARPAVSDVLVQESRRAFMSRVYGWMFAGLAVTGVVALFIAASPQLVMQIAQFRWLLFFAQLGLVFALSGMANRLSGAVAGALFLAYSVLTGLTFSVLFYVYTSGSIANAFLMSAGAFGAMSVFGTVTKKDLSGWSTFLFMGLIGIFVASIVQVFVQSPMMNFVLGCAGVLVFAGLTAYDTQKLREMHAESGYSSAATLSIVGALTLYLDFINLFISLLRLVGVRRD</sequence>
<dbReference type="CDD" id="cd10432">
    <property type="entry name" value="BI-1-like_bacterial"/>
    <property type="match status" value="1"/>
</dbReference>
<comment type="similarity">
    <text evidence="2 6">Belongs to the BI1 family.</text>
</comment>
<keyword evidence="3 6" id="KW-0812">Transmembrane</keyword>
<feature type="transmembrane region" description="Helical" evidence="6">
    <location>
        <begin position="118"/>
        <end position="137"/>
    </location>
</feature>
<proteinExistence type="inferred from homology"/>
<protein>
    <submittedName>
        <fullName evidence="7">Bax inhibitor-1/YccA family protein</fullName>
    </submittedName>
</protein>
<evidence type="ECO:0000256" key="2">
    <source>
        <dbReference type="ARBA" id="ARBA00010350"/>
    </source>
</evidence>
<feature type="transmembrane region" description="Helical" evidence="6">
    <location>
        <begin position="31"/>
        <end position="50"/>
    </location>
</feature>
<keyword evidence="5 6" id="KW-0472">Membrane</keyword>
<feature type="transmembrane region" description="Helical" evidence="6">
    <location>
        <begin position="62"/>
        <end position="81"/>
    </location>
</feature>
<feature type="transmembrane region" description="Helical" evidence="6">
    <location>
        <begin position="143"/>
        <end position="165"/>
    </location>
</feature>
<gene>
    <name evidence="7" type="ORF">OV287_20760</name>
</gene>
<evidence type="ECO:0000256" key="4">
    <source>
        <dbReference type="ARBA" id="ARBA00022989"/>
    </source>
</evidence>
<reference evidence="7 8" key="1">
    <citation type="submission" date="2022-11" db="EMBL/GenBank/DDBJ databases">
        <title>Minimal conservation of predation-associated metabolite biosynthetic gene clusters underscores biosynthetic potential of Myxococcota including descriptions for ten novel species: Archangium lansinium sp. nov., Myxococcus landrumus sp. nov., Nannocystis bai.</title>
        <authorList>
            <person name="Ahearne A."/>
            <person name="Stevens C."/>
            <person name="Phillips K."/>
        </authorList>
    </citation>
    <scope>NUCLEOTIDE SEQUENCE [LARGE SCALE GENOMIC DNA]</scope>
    <source>
        <strain evidence="7 8">MIWBW</strain>
    </source>
</reference>
<dbReference type="EMBL" id="JAPNKA010000001">
    <property type="protein sequence ID" value="MCY1076915.1"/>
    <property type="molecule type" value="Genomic_DNA"/>
</dbReference>
<keyword evidence="8" id="KW-1185">Reference proteome</keyword>
<evidence type="ECO:0000256" key="3">
    <source>
        <dbReference type="ARBA" id="ARBA00022692"/>
    </source>
</evidence>
<evidence type="ECO:0000313" key="8">
    <source>
        <dbReference type="Proteomes" id="UP001207654"/>
    </source>
</evidence>
<dbReference type="Proteomes" id="UP001207654">
    <property type="component" value="Unassembled WGS sequence"/>
</dbReference>
<evidence type="ECO:0000256" key="6">
    <source>
        <dbReference type="RuleBase" id="RU004379"/>
    </source>
</evidence>